<feature type="region of interest" description="Disordered" evidence="1">
    <location>
        <begin position="54"/>
        <end position="119"/>
    </location>
</feature>
<comment type="caution">
    <text evidence="2">The sequence shown here is derived from an EMBL/GenBank/DDBJ whole genome shotgun (WGS) entry which is preliminary data.</text>
</comment>
<reference evidence="2" key="2">
    <citation type="submission" date="2020-11" db="EMBL/GenBank/DDBJ databases">
        <authorList>
            <consortium name="DOE Joint Genome Institute"/>
            <person name="Kuo A."/>
            <person name="Miyauchi S."/>
            <person name="Kiss E."/>
            <person name="Drula E."/>
            <person name="Kohler A."/>
            <person name="Sanchez-Garcia M."/>
            <person name="Andreopoulos B."/>
            <person name="Barry K.W."/>
            <person name="Bonito G."/>
            <person name="Buee M."/>
            <person name="Carver A."/>
            <person name="Chen C."/>
            <person name="Cichocki N."/>
            <person name="Clum A."/>
            <person name="Culley D."/>
            <person name="Crous P.W."/>
            <person name="Fauchery L."/>
            <person name="Girlanda M."/>
            <person name="Hayes R."/>
            <person name="Keri Z."/>
            <person name="Labutti K."/>
            <person name="Lipzen A."/>
            <person name="Lombard V."/>
            <person name="Magnuson J."/>
            <person name="Maillard F."/>
            <person name="Morin E."/>
            <person name="Murat C."/>
            <person name="Nolan M."/>
            <person name="Ohm R."/>
            <person name="Pangilinan J."/>
            <person name="Pereira M."/>
            <person name="Perotto S."/>
            <person name="Peter M."/>
            <person name="Riley R."/>
            <person name="Sitrit Y."/>
            <person name="Stielow B."/>
            <person name="Szollosi G."/>
            <person name="Zifcakova L."/>
            <person name="Stursova M."/>
            <person name="Spatafora J.W."/>
            <person name="Tedersoo L."/>
            <person name="Vaario L.-M."/>
            <person name="Yamada A."/>
            <person name="Yan M."/>
            <person name="Wang P."/>
            <person name="Xu J."/>
            <person name="Bruns T."/>
            <person name="Baldrian P."/>
            <person name="Vilgalys R."/>
            <person name="Henrissat B."/>
            <person name="Grigoriev I.V."/>
            <person name="Hibbett D."/>
            <person name="Nagy L.G."/>
            <person name="Martin F.M."/>
        </authorList>
    </citation>
    <scope>NUCLEOTIDE SEQUENCE</scope>
    <source>
        <strain evidence="2">UH-Tt-Lm1</strain>
    </source>
</reference>
<gene>
    <name evidence="2" type="ORF">BJ322DRAFT_451490</name>
</gene>
<organism evidence="2 3">
    <name type="scientific">Thelephora terrestris</name>
    <dbReference type="NCBI Taxonomy" id="56493"/>
    <lineage>
        <taxon>Eukaryota</taxon>
        <taxon>Fungi</taxon>
        <taxon>Dikarya</taxon>
        <taxon>Basidiomycota</taxon>
        <taxon>Agaricomycotina</taxon>
        <taxon>Agaricomycetes</taxon>
        <taxon>Thelephorales</taxon>
        <taxon>Thelephoraceae</taxon>
        <taxon>Thelephora</taxon>
    </lineage>
</organism>
<keyword evidence="3" id="KW-1185">Reference proteome</keyword>
<name>A0A9P6H7G7_9AGAM</name>
<accession>A0A9P6H7G7</accession>
<evidence type="ECO:0000313" key="2">
    <source>
        <dbReference type="EMBL" id="KAF9779245.1"/>
    </source>
</evidence>
<feature type="compositionally biased region" description="Polar residues" evidence="1">
    <location>
        <begin position="104"/>
        <end position="113"/>
    </location>
</feature>
<sequence>MVLATVSVATDSVVQGALLIGQRGSVRVPTPRNHSLRQVRPFSSIISSTHSCAYSPRRLDRGSDDGPNWLDFLTAPPSNSVNGLPSLPPHNPQHPHPHPHHPTSFLNQRNFSTGLPAGSGYPPLSSFGGLSQIGFGRLTASEDPRSSRRPLPRDSNYSQWNSDASSQSGRSDSSMSTFRPSPNVLNEHDRQIELEEGSRNHLP</sequence>
<reference evidence="2" key="1">
    <citation type="journal article" date="2020" name="Nat. Commun.">
        <title>Large-scale genome sequencing of mycorrhizal fungi provides insights into the early evolution of symbiotic traits.</title>
        <authorList>
            <person name="Miyauchi S."/>
            <person name="Kiss E."/>
            <person name="Kuo A."/>
            <person name="Drula E."/>
            <person name="Kohler A."/>
            <person name="Sanchez-Garcia M."/>
            <person name="Morin E."/>
            <person name="Andreopoulos B."/>
            <person name="Barry K.W."/>
            <person name="Bonito G."/>
            <person name="Buee M."/>
            <person name="Carver A."/>
            <person name="Chen C."/>
            <person name="Cichocki N."/>
            <person name="Clum A."/>
            <person name="Culley D."/>
            <person name="Crous P.W."/>
            <person name="Fauchery L."/>
            <person name="Girlanda M."/>
            <person name="Hayes R.D."/>
            <person name="Keri Z."/>
            <person name="LaButti K."/>
            <person name="Lipzen A."/>
            <person name="Lombard V."/>
            <person name="Magnuson J."/>
            <person name="Maillard F."/>
            <person name="Murat C."/>
            <person name="Nolan M."/>
            <person name="Ohm R.A."/>
            <person name="Pangilinan J."/>
            <person name="Pereira M.F."/>
            <person name="Perotto S."/>
            <person name="Peter M."/>
            <person name="Pfister S."/>
            <person name="Riley R."/>
            <person name="Sitrit Y."/>
            <person name="Stielow J.B."/>
            <person name="Szollosi G."/>
            <person name="Zifcakova L."/>
            <person name="Stursova M."/>
            <person name="Spatafora J.W."/>
            <person name="Tedersoo L."/>
            <person name="Vaario L.M."/>
            <person name="Yamada A."/>
            <person name="Yan M."/>
            <person name="Wang P."/>
            <person name="Xu J."/>
            <person name="Bruns T."/>
            <person name="Baldrian P."/>
            <person name="Vilgalys R."/>
            <person name="Dunand C."/>
            <person name="Henrissat B."/>
            <person name="Grigoriev I.V."/>
            <person name="Hibbett D."/>
            <person name="Nagy L.G."/>
            <person name="Martin F.M."/>
        </authorList>
    </citation>
    <scope>NUCLEOTIDE SEQUENCE</scope>
    <source>
        <strain evidence="2">UH-Tt-Lm1</strain>
    </source>
</reference>
<evidence type="ECO:0000313" key="3">
    <source>
        <dbReference type="Proteomes" id="UP000736335"/>
    </source>
</evidence>
<feature type="compositionally biased region" description="Low complexity" evidence="1">
    <location>
        <begin position="162"/>
        <end position="176"/>
    </location>
</feature>
<feature type="compositionally biased region" description="Basic and acidic residues" evidence="1">
    <location>
        <begin position="186"/>
        <end position="203"/>
    </location>
</feature>
<feature type="region of interest" description="Disordered" evidence="1">
    <location>
        <begin position="140"/>
        <end position="203"/>
    </location>
</feature>
<evidence type="ECO:0000256" key="1">
    <source>
        <dbReference type="SAM" id="MobiDB-lite"/>
    </source>
</evidence>
<protein>
    <submittedName>
        <fullName evidence="2">Uncharacterized protein</fullName>
    </submittedName>
</protein>
<dbReference type="EMBL" id="WIUZ02000020">
    <property type="protein sequence ID" value="KAF9779245.1"/>
    <property type="molecule type" value="Genomic_DNA"/>
</dbReference>
<dbReference type="Proteomes" id="UP000736335">
    <property type="component" value="Unassembled WGS sequence"/>
</dbReference>
<dbReference type="AlphaFoldDB" id="A0A9P6H7G7"/>
<proteinExistence type="predicted"/>